<dbReference type="PANTHER" id="PTHR34220:SF7">
    <property type="entry name" value="SENSOR HISTIDINE KINASE YPDA"/>
    <property type="match status" value="1"/>
</dbReference>
<proteinExistence type="predicted"/>
<protein>
    <submittedName>
        <fullName evidence="3">Histidine kinase</fullName>
    </submittedName>
</protein>
<evidence type="ECO:0000313" key="3">
    <source>
        <dbReference type="EMBL" id="MCW3807949.1"/>
    </source>
</evidence>
<keyword evidence="4" id="KW-1185">Reference proteome</keyword>
<evidence type="ECO:0000259" key="2">
    <source>
        <dbReference type="Pfam" id="PF06580"/>
    </source>
</evidence>
<dbReference type="GO" id="GO:0000155">
    <property type="term" value="F:phosphorelay sensor kinase activity"/>
    <property type="evidence" value="ECO:0007669"/>
    <property type="project" value="InterPro"/>
</dbReference>
<dbReference type="RefSeq" id="WP_301202456.1">
    <property type="nucleotide sequence ID" value="NZ_JAPDPI010000072.1"/>
</dbReference>
<dbReference type="AlphaFoldDB" id="A0AAE3MHR3"/>
<comment type="caution">
    <text evidence="3">The sequence shown here is derived from an EMBL/GenBank/DDBJ whole genome shotgun (WGS) entry which is preliminary data.</text>
</comment>
<sequence>MKKRIFSLFLIALLFFLFASKFLPYIERVFYDVIIFDKIEDNLVRMVGFLYMIIYVVLVIAGNYQKTLNYFLIENEKLKQEKILSDYKALQDQLNPHFLFNNLSTLIAIIHTDKDKAVDFAENFTDVYRYVLTKEGQVAVTVEDELNFLNSYTTLHMARIGHGLKVDIDVKEPYTRKKVPHLSLQILVENAIKHNITSKTKPLIIRIGINEGKLYVANNKQLKQSTYSTKTGLSNLSKRLKILTDEELRVIEDESTYRVEIPLID</sequence>
<dbReference type="EMBL" id="JAPDPI010000072">
    <property type="protein sequence ID" value="MCW3807949.1"/>
    <property type="molecule type" value="Genomic_DNA"/>
</dbReference>
<organism evidence="3 4">
    <name type="scientific">Plebeiibacterium marinum</name>
    <dbReference type="NCBI Taxonomy" id="2992111"/>
    <lineage>
        <taxon>Bacteria</taxon>
        <taxon>Pseudomonadati</taxon>
        <taxon>Bacteroidota</taxon>
        <taxon>Bacteroidia</taxon>
        <taxon>Marinilabiliales</taxon>
        <taxon>Marinilabiliaceae</taxon>
        <taxon>Plebeiibacterium</taxon>
    </lineage>
</organism>
<dbReference type="InterPro" id="IPR010559">
    <property type="entry name" value="Sig_transdc_His_kin_internal"/>
</dbReference>
<dbReference type="InterPro" id="IPR050640">
    <property type="entry name" value="Bact_2-comp_sensor_kinase"/>
</dbReference>
<feature type="transmembrane region" description="Helical" evidence="1">
    <location>
        <begin position="43"/>
        <end position="64"/>
    </location>
</feature>
<keyword evidence="3" id="KW-0418">Kinase</keyword>
<keyword evidence="1" id="KW-1133">Transmembrane helix</keyword>
<evidence type="ECO:0000313" key="4">
    <source>
        <dbReference type="Proteomes" id="UP001207408"/>
    </source>
</evidence>
<keyword evidence="3" id="KW-0808">Transferase</keyword>
<gene>
    <name evidence="3" type="ORF">OM074_20165</name>
</gene>
<reference evidence="3" key="1">
    <citation type="submission" date="2022-10" db="EMBL/GenBank/DDBJ databases">
        <authorList>
            <person name="Yu W.X."/>
        </authorList>
    </citation>
    <scope>NUCLEOTIDE SEQUENCE</scope>
    <source>
        <strain evidence="3">D04</strain>
    </source>
</reference>
<dbReference type="PANTHER" id="PTHR34220">
    <property type="entry name" value="SENSOR HISTIDINE KINASE YPDA"/>
    <property type="match status" value="1"/>
</dbReference>
<name>A0AAE3MHR3_9BACT</name>
<accession>A0AAE3MHR3</accession>
<evidence type="ECO:0000256" key="1">
    <source>
        <dbReference type="SAM" id="Phobius"/>
    </source>
</evidence>
<keyword evidence="1" id="KW-0472">Membrane</keyword>
<dbReference type="Pfam" id="PF06580">
    <property type="entry name" value="His_kinase"/>
    <property type="match status" value="1"/>
</dbReference>
<keyword evidence="1" id="KW-0812">Transmembrane</keyword>
<dbReference type="GO" id="GO:0016020">
    <property type="term" value="C:membrane"/>
    <property type="evidence" value="ECO:0007669"/>
    <property type="project" value="InterPro"/>
</dbReference>
<dbReference type="Proteomes" id="UP001207408">
    <property type="component" value="Unassembled WGS sequence"/>
</dbReference>
<feature type="domain" description="Signal transduction histidine kinase internal region" evidence="2">
    <location>
        <begin position="87"/>
        <end position="162"/>
    </location>
</feature>